<evidence type="ECO:0000313" key="3">
    <source>
        <dbReference type="Proteomes" id="UP000001554"/>
    </source>
</evidence>
<dbReference type="RefSeq" id="XP_035661915.1">
    <property type="nucleotide sequence ID" value="XM_035806022.1"/>
</dbReference>
<sequence>MGINKIGCDCREREAKKWLLESPHTLRWRVICIDEVTSQMKPLKDIPWSDLTCSAPEVSVLLDSPGMNVAENISVICQTNCEESLTFSWILPSGEHRSSDYRYSTNYTRVRTMSCERSGVEISETKRMCHSVLNIPVADNTTAGNYTCRVATNYTESATASVILTISNATRLLDTVATTGLGNINRSTAKTTTVMYLVTFFCCGVMSGLTICVIKRGSVSNEDGGQGNTVEGHYENDDQFSDGNDNANRHYENDDQHPDPNNDANRHYENDDQFPDSNNDTNRHYENDDQFSDGNDDANRHYENDDQFSDSNNDTNRHYENDDQFSDGNDDANRHYENDDQFSDSDNDTNRHYENDDQFSDGCDDANRHYENDDQFSDSNNDTNKHYENDDQFSDGNDATRHYENDDLFSDSNNDTNGHYENNDQFQESNNDSNKHYENKDGNGDSQRHYENDDQFPDTNKVTVRHYENDDQFSSEIGATVRSEENGDQFSDEEGTLEGHYGNEIGAESSFKASPRYEAPVAVQEMTSGLYNTDSREEQ</sequence>
<organism evidence="3 4">
    <name type="scientific">Branchiostoma floridae</name>
    <name type="common">Florida lancelet</name>
    <name type="synonym">Amphioxus</name>
    <dbReference type="NCBI Taxonomy" id="7739"/>
    <lineage>
        <taxon>Eukaryota</taxon>
        <taxon>Metazoa</taxon>
        <taxon>Chordata</taxon>
        <taxon>Cephalochordata</taxon>
        <taxon>Leptocardii</taxon>
        <taxon>Amphioxiformes</taxon>
        <taxon>Branchiostomatidae</taxon>
        <taxon>Branchiostoma</taxon>
    </lineage>
</organism>
<feature type="compositionally biased region" description="Polar residues" evidence="1">
    <location>
        <begin position="410"/>
        <end position="432"/>
    </location>
</feature>
<dbReference type="Gene3D" id="2.60.40.10">
    <property type="entry name" value="Immunoglobulins"/>
    <property type="match status" value="1"/>
</dbReference>
<proteinExistence type="predicted"/>
<evidence type="ECO:0000256" key="1">
    <source>
        <dbReference type="SAM" id="MobiDB-lite"/>
    </source>
</evidence>
<dbReference type="InterPro" id="IPR007110">
    <property type="entry name" value="Ig-like_dom"/>
</dbReference>
<dbReference type="InterPro" id="IPR013783">
    <property type="entry name" value="Ig-like_fold"/>
</dbReference>
<evidence type="ECO:0000259" key="2">
    <source>
        <dbReference type="PROSITE" id="PS50835"/>
    </source>
</evidence>
<feature type="compositionally biased region" description="Acidic residues" evidence="1">
    <location>
        <begin position="486"/>
        <end position="496"/>
    </location>
</feature>
<name>A0A9J7HLR3_BRAFL</name>
<dbReference type="OrthoDB" id="10184163at2759"/>
<accession>A0A9J7HLR3</accession>
<reference evidence="3" key="1">
    <citation type="journal article" date="2020" name="Nat. Ecol. Evol.">
        <title>Deeply conserved synteny resolves early events in vertebrate evolution.</title>
        <authorList>
            <person name="Simakov O."/>
            <person name="Marletaz F."/>
            <person name="Yue J.X."/>
            <person name="O'Connell B."/>
            <person name="Jenkins J."/>
            <person name="Brandt A."/>
            <person name="Calef R."/>
            <person name="Tung C.H."/>
            <person name="Huang T.K."/>
            <person name="Schmutz J."/>
            <person name="Satoh N."/>
            <person name="Yu J.K."/>
            <person name="Putnam N.H."/>
            <person name="Green R.E."/>
            <person name="Rokhsar D.S."/>
        </authorList>
    </citation>
    <scope>NUCLEOTIDE SEQUENCE [LARGE SCALE GENOMIC DNA]</scope>
    <source>
        <strain evidence="3">S238N-H82</strain>
    </source>
</reference>
<dbReference type="SUPFAM" id="SSF48726">
    <property type="entry name" value="Immunoglobulin"/>
    <property type="match status" value="1"/>
</dbReference>
<feature type="region of interest" description="Disordered" evidence="1">
    <location>
        <begin position="220"/>
        <end position="459"/>
    </location>
</feature>
<feature type="region of interest" description="Disordered" evidence="1">
    <location>
        <begin position="482"/>
        <end position="502"/>
    </location>
</feature>
<protein>
    <submittedName>
        <fullName evidence="4">Stress protein DDR48-like</fullName>
    </submittedName>
</protein>
<dbReference type="KEGG" id="bfo:118406143"/>
<feature type="compositionally biased region" description="Basic and acidic residues" evidence="1">
    <location>
        <begin position="247"/>
        <end position="270"/>
    </location>
</feature>
<dbReference type="GeneID" id="118406143"/>
<evidence type="ECO:0000313" key="4">
    <source>
        <dbReference type="RefSeq" id="XP_035661915.1"/>
    </source>
</evidence>
<feature type="domain" description="Ig-like" evidence="2">
    <location>
        <begin position="56"/>
        <end position="161"/>
    </location>
</feature>
<feature type="compositionally biased region" description="Basic and acidic residues" evidence="1">
    <location>
        <begin position="433"/>
        <end position="452"/>
    </location>
</feature>
<gene>
    <name evidence="4" type="primary">LOC118406143</name>
</gene>
<dbReference type="Proteomes" id="UP000001554">
    <property type="component" value="Chromosome 18"/>
</dbReference>
<dbReference type="PROSITE" id="PS50835">
    <property type="entry name" value="IG_LIKE"/>
    <property type="match status" value="1"/>
</dbReference>
<dbReference type="AlphaFoldDB" id="A0A9J7HLR3"/>
<dbReference type="InterPro" id="IPR036179">
    <property type="entry name" value="Ig-like_dom_sf"/>
</dbReference>
<keyword evidence="3" id="KW-1185">Reference proteome</keyword>
<reference evidence="4" key="2">
    <citation type="submission" date="2025-08" db="UniProtKB">
        <authorList>
            <consortium name="RefSeq"/>
        </authorList>
    </citation>
    <scope>IDENTIFICATION</scope>
    <source>
        <strain evidence="4">S238N-H82</strain>
        <tissue evidence="4">Testes</tissue>
    </source>
</reference>